<evidence type="ECO:0000313" key="3">
    <source>
        <dbReference type="Proteomes" id="UP001199816"/>
    </source>
</evidence>
<accession>A0ABS8PQ03</accession>
<sequence length="154" mass="17609">MKKPVKKYPIIEDPPLSLVSDFEAVYQVRPKAIKKEPKEPAIKDFTYAHFKRIADKGPFSLNEWADLLYISERSLHRYAKEGSGFNGLQIERILLLSTLIEAGNDFFGKEGFRLWLQSRPFSLNGSLVKEHLTTHDGIQSIIDLLHRLEQGISA</sequence>
<gene>
    <name evidence="2" type="ORF">LQ567_10405</name>
</gene>
<reference evidence="2 3" key="1">
    <citation type="submission" date="2021-11" db="EMBL/GenBank/DDBJ databases">
        <title>Genomic of Niabella pedocola.</title>
        <authorList>
            <person name="Wu T."/>
        </authorList>
    </citation>
    <scope>NUCLEOTIDE SEQUENCE [LARGE SCALE GENOMIC DNA]</scope>
    <source>
        <strain evidence="2 3">JCM 31011</strain>
    </source>
</reference>
<dbReference type="Pfam" id="PF20432">
    <property type="entry name" value="Xre-like-HTH"/>
    <property type="match status" value="1"/>
</dbReference>
<keyword evidence="3" id="KW-1185">Reference proteome</keyword>
<proteinExistence type="predicted"/>
<protein>
    <recommendedName>
        <fullName evidence="1">Antitoxin Xre-like helix-turn-helix domain-containing protein</fullName>
    </recommendedName>
</protein>
<organism evidence="2 3">
    <name type="scientific">Niabella pedocola</name>
    <dbReference type="NCBI Taxonomy" id="1752077"/>
    <lineage>
        <taxon>Bacteria</taxon>
        <taxon>Pseudomonadati</taxon>
        <taxon>Bacteroidota</taxon>
        <taxon>Chitinophagia</taxon>
        <taxon>Chitinophagales</taxon>
        <taxon>Chitinophagaceae</taxon>
        <taxon>Niabella</taxon>
    </lineage>
</organism>
<feature type="domain" description="Antitoxin Xre-like helix-turn-helix" evidence="1">
    <location>
        <begin position="49"/>
        <end position="96"/>
    </location>
</feature>
<dbReference type="EMBL" id="JAJNEC010000005">
    <property type="protein sequence ID" value="MCD2423176.1"/>
    <property type="molecule type" value="Genomic_DNA"/>
</dbReference>
<dbReference type="RefSeq" id="WP_231004441.1">
    <property type="nucleotide sequence ID" value="NZ_JAJNEC010000005.1"/>
</dbReference>
<comment type="caution">
    <text evidence="2">The sequence shown here is derived from an EMBL/GenBank/DDBJ whole genome shotgun (WGS) entry which is preliminary data.</text>
</comment>
<dbReference type="InterPro" id="IPR046847">
    <property type="entry name" value="Xre-like_HTH"/>
</dbReference>
<name>A0ABS8PQ03_9BACT</name>
<evidence type="ECO:0000313" key="2">
    <source>
        <dbReference type="EMBL" id="MCD2423176.1"/>
    </source>
</evidence>
<dbReference type="Proteomes" id="UP001199816">
    <property type="component" value="Unassembled WGS sequence"/>
</dbReference>
<evidence type="ECO:0000259" key="1">
    <source>
        <dbReference type="Pfam" id="PF20432"/>
    </source>
</evidence>